<name>A7MPJ4_CROS8</name>
<dbReference type="Proteomes" id="UP000000260">
    <property type="component" value="Chromosome"/>
</dbReference>
<protein>
    <submittedName>
        <fullName evidence="1">Uncharacterized protein</fullName>
    </submittedName>
</protein>
<keyword evidence="2" id="KW-1185">Reference proteome</keyword>
<gene>
    <name evidence="1" type="ordered locus">ESA_00136</name>
</gene>
<dbReference type="KEGG" id="esa:ESA_00136"/>
<sequence>MPAAAASPRLPHKKHQHNPMKNNHFYRWALITLIQPGLNKTAEVYDED</sequence>
<dbReference type="AlphaFoldDB" id="A7MPJ4"/>
<organism evidence="1 2">
    <name type="scientific">Cronobacter sakazakii (strain ATCC BAA-894)</name>
    <name type="common">Enterobacter sakazakii</name>
    <dbReference type="NCBI Taxonomy" id="290339"/>
    <lineage>
        <taxon>Bacteria</taxon>
        <taxon>Pseudomonadati</taxon>
        <taxon>Pseudomonadota</taxon>
        <taxon>Gammaproteobacteria</taxon>
        <taxon>Enterobacterales</taxon>
        <taxon>Enterobacteriaceae</taxon>
        <taxon>Cronobacter</taxon>
    </lineage>
</organism>
<accession>A7MPJ4</accession>
<dbReference type="EMBL" id="CP000783">
    <property type="protein sequence ID" value="ABU75441.1"/>
    <property type="molecule type" value="Genomic_DNA"/>
</dbReference>
<evidence type="ECO:0000313" key="1">
    <source>
        <dbReference type="EMBL" id="ABU75441.1"/>
    </source>
</evidence>
<dbReference type="HOGENOM" id="CLU_3151856_0_0_6"/>
<evidence type="ECO:0000313" key="2">
    <source>
        <dbReference type="Proteomes" id="UP000000260"/>
    </source>
</evidence>
<proteinExistence type="predicted"/>
<reference evidence="1 2" key="1">
    <citation type="journal article" date="2010" name="PLoS ONE">
        <title>Genome sequence of Cronobacter sakazakii BAA-894 and comparative genomic hybridization analysis with other Cronobacter species.</title>
        <authorList>
            <person name="Kucerova E."/>
            <person name="Clifton S.W."/>
            <person name="Xia X.Q."/>
            <person name="Long F."/>
            <person name="Porwollik S."/>
            <person name="Fulton L."/>
            <person name="Fronick C."/>
            <person name="Minx P."/>
            <person name="Kyung K."/>
            <person name="Warren W."/>
            <person name="Fulton R."/>
            <person name="Feng D."/>
            <person name="Wollam A."/>
            <person name="Shah N."/>
            <person name="Bhonagiri V."/>
            <person name="Nash W.E."/>
            <person name="Hallsworth-Pepin K."/>
            <person name="Wilson R.K."/>
            <person name="McClelland M."/>
            <person name="Forsythe S.J."/>
        </authorList>
    </citation>
    <scope>NUCLEOTIDE SEQUENCE [LARGE SCALE GENOMIC DNA]</scope>
    <source>
        <strain evidence="1 2">ATCC BAA-894</strain>
    </source>
</reference>